<organism evidence="1">
    <name type="scientific">Clostridium botulinum</name>
    <dbReference type="NCBI Taxonomy" id="1491"/>
    <lineage>
        <taxon>Bacteria</taxon>
        <taxon>Bacillati</taxon>
        <taxon>Bacillota</taxon>
        <taxon>Clostridia</taxon>
        <taxon>Eubacteriales</taxon>
        <taxon>Clostridiaceae</taxon>
        <taxon>Clostridium</taxon>
    </lineage>
</organism>
<evidence type="ECO:0000313" key="1">
    <source>
        <dbReference type="EMBL" id="APU86897.1"/>
    </source>
</evidence>
<keyword evidence="1" id="KW-0614">Plasmid</keyword>
<accession>A0A1L7JMA1</accession>
<gene>
    <name evidence="1" type="ORF">NPD8_4265</name>
</gene>
<dbReference type="RefSeq" id="WP_155120330.1">
    <property type="nucleotide sequence ID" value="NZ_CP015701.1"/>
</dbReference>
<protein>
    <submittedName>
        <fullName evidence="1">Uncharacterized protein</fullName>
    </submittedName>
</protein>
<proteinExistence type="predicted"/>
<geneLocation type="plasmid" evidence="1">
    <name>pNPD8_2</name>
</geneLocation>
<sequence>MLKIAKLITKDNNIDNIVWTIRRYNTVEGCNFKSPSIEETKTKLK</sequence>
<dbReference type="EMBL" id="CP015701">
    <property type="protein sequence ID" value="APU86897.1"/>
    <property type="molecule type" value="Genomic_DNA"/>
</dbReference>
<reference evidence="1" key="1">
    <citation type="submission" date="2016-05" db="EMBL/GenBank/DDBJ databases">
        <authorList>
            <person name="Lavstsen T."/>
            <person name="Jespersen J.S."/>
        </authorList>
    </citation>
    <scope>NUCLEOTIDE SEQUENCE</scope>
    <source>
        <strain evidence="1">CDC69096</strain>
        <plasmid evidence="1">pNPD8_2</plasmid>
    </source>
</reference>
<dbReference type="AlphaFoldDB" id="A0A1L7JMA1"/>
<name>A0A1L7JMA1_CLOBO</name>